<protein>
    <submittedName>
        <fullName evidence="2">Carotenogenesis protein carS</fullName>
    </submittedName>
</protein>
<dbReference type="Proteomes" id="UP000028725">
    <property type="component" value="Unassembled WGS sequence"/>
</dbReference>
<comment type="caution">
    <text evidence="2">The sequence shown here is derived from an EMBL/GenBank/DDBJ whole genome shotgun (WGS) entry which is preliminary data.</text>
</comment>
<accession>A0A085W929</accession>
<sequence length="116" mass="12417">MGGVSNSQVQILRAMMIQDPSLIVFEDVNGAPVKMGEAVKIVETSEDGSIGRRFLGRTGTVVGLVYDDPEVQYPRDPLVRVRVEGLGEDLFFVGELEPAPDNAQVAKWGGALGSVT</sequence>
<proteinExistence type="predicted"/>
<evidence type="ECO:0000313" key="2">
    <source>
        <dbReference type="EMBL" id="KFE64192.1"/>
    </source>
</evidence>
<dbReference type="Pfam" id="PF18354">
    <property type="entry name" value="SH3_18"/>
    <property type="match status" value="1"/>
</dbReference>
<dbReference type="EMBL" id="JMCB01000014">
    <property type="protein sequence ID" value="KFE64192.1"/>
    <property type="molecule type" value="Genomic_DNA"/>
</dbReference>
<dbReference type="AlphaFoldDB" id="A0A085W929"/>
<evidence type="ECO:0000313" key="3">
    <source>
        <dbReference type="Proteomes" id="UP000028725"/>
    </source>
</evidence>
<gene>
    <name evidence="2" type="ORF">DB31_1986</name>
</gene>
<reference evidence="2 3" key="1">
    <citation type="submission" date="2014-04" db="EMBL/GenBank/DDBJ databases">
        <title>Genome assembly of Hyalangium minutum DSM 14724.</title>
        <authorList>
            <person name="Sharma G."/>
            <person name="Subramanian S."/>
        </authorList>
    </citation>
    <scope>NUCLEOTIDE SEQUENCE [LARGE SCALE GENOMIC DNA]</scope>
    <source>
        <strain evidence="2 3">DSM 14724</strain>
    </source>
</reference>
<dbReference type="InterPro" id="IPR041199">
    <property type="entry name" value="CarS_SH3"/>
</dbReference>
<evidence type="ECO:0000259" key="1">
    <source>
        <dbReference type="Pfam" id="PF18354"/>
    </source>
</evidence>
<feature type="domain" description="CarS SH3" evidence="1">
    <location>
        <begin position="16"/>
        <end position="100"/>
    </location>
</feature>
<name>A0A085W929_9BACT</name>
<dbReference type="STRING" id="394096.DB31_1986"/>
<organism evidence="2 3">
    <name type="scientific">Hyalangium minutum</name>
    <dbReference type="NCBI Taxonomy" id="394096"/>
    <lineage>
        <taxon>Bacteria</taxon>
        <taxon>Pseudomonadati</taxon>
        <taxon>Myxococcota</taxon>
        <taxon>Myxococcia</taxon>
        <taxon>Myxococcales</taxon>
        <taxon>Cystobacterineae</taxon>
        <taxon>Archangiaceae</taxon>
        <taxon>Hyalangium</taxon>
    </lineage>
</organism>
<dbReference type="Gene3D" id="2.30.30.630">
    <property type="match status" value="1"/>
</dbReference>
<keyword evidence="3" id="KW-1185">Reference proteome</keyword>